<gene>
    <name evidence="1" type="ORF">C9J12_10695</name>
</gene>
<dbReference type="OrthoDB" id="8928404at2"/>
<dbReference type="AlphaFoldDB" id="A0A2T3JJ02"/>
<reference evidence="1 2" key="1">
    <citation type="submission" date="2018-01" db="EMBL/GenBank/DDBJ databases">
        <title>Whole genome sequencing of Histamine producing bacteria.</title>
        <authorList>
            <person name="Butler K."/>
        </authorList>
    </citation>
    <scope>NUCLEOTIDE SEQUENCE [LARGE SCALE GENOMIC DNA]</scope>
    <source>
        <strain evidence="1 2">JCM 12947</strain>
    </source>
</reference>
<dbReference type="Proteomes" id="UP000240987">
    <property type="component" value="Unassembled WGS sequence"/>
</dbReference>
<dbReference type="EMBL" id="PYMJ01000008">
    <property type="protein sequence ID" value="PSU48955.1"/>
    <property type="molecule type" value="Genomic_DNA"/>
</dbReference>
<keyword evidence="2" id="KW-1185">Reference proteome</keyword>
<dbReference type="RefSeq" id="WP_107242702.1">
    <property type="nucleotide sequence ID" value="NZ_PYMJ01000008.1"/>
</dbReference>
<comment type="caution">
    <text evidence="1">The sequence shown here is derived from an EMBL/GenBank/DDBJ whole genome shotgun (WGS) entry which is preliminary data.</text>
</comment>
<name>A0A2T3JJ02_9GAMM</name>
<protein>
    <submittedName>
        <fullName evidence="1">Uncharacterized protein</fullName>
    </submittedName>
</protein>
<evidence type="ECO:0000313" key="1">
    <source>
        <dbReference type="EMBL" id="PSU48955.1"/>
    </source>
</evidence>
<proteinExistence type="predicted"/>
<sequence length="406" mass="46064">MLRSMSMTGERIEWFSVKLLLIITLFFSFVGHAEDRDLRAFQHGLDILPLPNGQYVSIWSSVVSEKLQLTNNDEEWSHNVYMASFSNASTRLSPELLISAPDHTAQEPASSAISRDGHIMVTMEDAYQAKHELMQSYAVFDTQFKSIAPYQQVAFDGGHSGHVAAVDNHFVIFFSEGWVDGGGVDDLGSGDDVLLKTYNSIGKELGQLSVSVDKQHRDWWPLLAGSQHVALLVWQRFIDDKTNAQLMYSIYDPIKNTLIKQPIALRGDVQYYTYDVQFLPTVNRFLITGTTENNTGFAYLIDEQGLVVNTLNTLPPFVREAQPAIIGYQNEVEPHKVVERVVYPIAPSGLVVLDVNKTSINIKQRLYDPYLWQYIGTDGVFLDEQTVYFHTLSQYGLKEMRWHIQK</sequence>
<accession>A0A2T3JJ02</accession>
<organism evidence="1 2">
    <name type="scientific">Photobacterium frigidiphilum</name>
    <dbReference type="NCBI Taxonomy" id="264736"/>
    <lineage>
        <taxon>Bacteria</taxon>
        <taxon>Pseudomonadati</taxon>
        <taxon>Pseudomonadota</taxon>
        <taxon>Gammaproteobacteria</taxon>
        <taxon>Vibrionales</taxon>
        <taxon>Vibrionaceae</taxon>
        <taxon>Photobacterium</taxon>
    </lineage>
</organism>
<evidence type="ECO:0000313" key="2">
    <source>
        <dbReference type="Proteomes" id="UP000240987"/>
    </source>
</evidence>